<dbReference type="InterPro" id="IPR022226">
    <property type="entry name" value="DUF3752"/>
</dbReference>
<reference evidence="3 4" key="1">
    <citation type="journal article" date="2016" name="Sci. Rep.">
        <title>Peltaster fructicola genome reveals evolution from an invasive phytopathogen to an ectophytic parasite.</title>
        <authorList>
            <person name="Xu C."/>
            <person name="Chen H."/>
            <person name="Gleason M.L."/>
            <person name="Xu J.R."/>
            <person name="Liu H."/>
            <person name="Zhang R."/>
            <person name="Sun G."/>
        </authorList>
    </citation>
    <scope>NUCLEOTIDE SEQUENCE [LARGE SCALE GENOMIC DNA]</scope>
    <source>
        <strain evidence="3 4">LNHT1506</strain>
    </source>
</reference>
<feature type="compositionally biased region" description="Basic and acidic residues" evidence="1">
    <location>
        <begin position="200"/>
        <end position="251"/>
    </location>
</feature>
<dbReference type="InterPro" id="IPR046331">
    <property type="entry name" value="GPAM1-like"/>
</dbReference>
<feature type="compositionally biased region" description="Acidic residues" evidence="1">
    <location>
        <begin position="69"/>
        <end position="81"/>
    </location>
</feature>
<dbReference type="OrthoDB" id="73491at2759"/>
<dbReference type="EMBL" id="CP051139">
    <property type="protein sequence ID" value="QIW96474.1"/>
    <property type="molecule type" value="Genomic_DNA"/>
</dbReference>
<evidence type="ECO:0000313" key="4">
    <source>
        <dbReference type="Proteomes" id="UP000503462"/>
    </source>
</evidence>
<evidence type="ECO:0000313" key="3">
    <source>
        <dbReference type="EMBL" id="QIW96474.1"/>
    </source>
</evidence>
<dbReference type="Proteomes" id="UP000503462">
    <property type="component" value="Chromosome 1"/>
</dbReference>
<feature type="compositionally biased region" description="Basic and acidic residues" evidence="1">
    <location>
        <begin position="59"/>
        <end position="68"/>
    </location>
</feature>
<evidence type="ECO:0000256" key="1">
    <source>
        <dbReference type="SAM" id="MobiDB-lite"/>
    </source>
</evidence>
<dbReference type="PANTHER" id="PTHR46370">
    <property type="entry name" value="GPALPP MOTIFS-CONTAINING PROTEIN 1"/>
    <property type="match status" value="1"/>
</dbReference>
<accession>A0A6H0XPB6</accession>
<feature type="region of interest" description="Disordered" evidence="1">
    <location>
        <begin position="1"/>
        <end position="280"/>
    </location>
</feature>
<feature type="domain" description="DUF3752" evidence="2">
    <location>
        <begin position="125"/>
        <end position="275"/>
    </location>
</feature>
<evidence type="ECO:0000259" key="2">
    <source>
        <dbReference type="Pfam" id="PF12572"/>
    </source>
</evidence>
<name>A0A6H0XPB6_9PEZI</name>
<gene>
    <name evidence="3" type="ORF">AMS68_001992</name>
</gene>
<feature type="compositionally biased region" description="Low complexity" evidence="1">
    <location>
        <begin position="268"/>
        <end position="280"/>
    </location>
</feature>
<dbReference type="PANTHER" id="PTHR46370:SF1">
    <property type="entry name" value="GPALPP MOTIFS-CONTAINING PROTEIN 1"/>
    <property type="match status" value="1"/>
</dbReference>
<feature type="compositionally biased region" description="Basic and acidic residues" evidence="1">
    <location>
        <begin position="88"/>
        <end position="120"/>
    </location>
</feature>
<protein>
    <recommendedName>
        <fullName evidence="2">DUF3752 domain-containing protein</fullName>
    </recommendedName>
</protein>
<dbReference type="Pfam" id="PF12572">
    <property type="entry name" value="DUF3752"/>
    <property type="match status" value="1"/>
</dbReference>
<feature type="compositionally biased region" description="Polar residues" evidence="1">
    <location>
        <begin position="25"/>
        <end position="41"/>
    </location>
</feature>
<dbReference type="AlphaFoldDB" id="A0A6H0XPB6"/>
<organism evidence="3 4">
    <name type="scientific">Peltaster fructicola</name>
    <dbReference type="NCBI Taxonomy" id="286661"/>
    <lineage>
        <taxon>Eukaryota</taxon>
        <taxon>Fungi</taxon>
        <taxon>Dikarya</taxon>
        <taxon>Ascomycota</taxon>
        <taxon>Pezizomycotina</taxon>
        <taxon>Dothideomycetes</taxon>
        <taxon>Dothideomycetes incertae sedis</taxon>
        <taxon>Peltaster</taxon>
    </lineage>
</organism>
<keyword evidence="4" id="KW-1185">Reference proteome</keyword>
<sequence length="280" mass="30730">MSDIGPSLPPHLLAKRKRQQEEQNNDASSTTPGARPETTSETSEKRRRVVGPAMPPASLEERPTRSADADDSGSSDDDDDLGPALPTSDHDADAQQIEDDRPGKDSEALTAPEKLRRDDWMTMAPAQDDLAARMDPTKIRARGFNTGRAARGGGGQGTSGMSAWNETAEQRKKRLADEVLGITSGSTEKEHVPRTTMVKAEQDERTAQKLRENMEKTRGPSLLEKHRQDKPEKVDDDPSKRAFDREKDMGHASRISGTQKRDMISKASGYSSRFSGGSYL</sequence>
<proteinExistence type="predicted"/>